<sequence>MSELPIVESCDDCGACCSVVPVPPFVMQDGIHEAVKKDVPDDLLQEVLAVWDLRLYLPPDFCMWFDVDRKVCRHYEYRPQACRNFELNSPACHATRDMLKIDGAP</sequence>
<keyword evidence="2" id="KW-1185">Reference proteome</keyword>
<name>A0A5C5VWA8_9PLAN</name>
<protein>
    <submittedName>
        <fullName evidence="1">Flagellin N-methylase</fullName>
    </submittedName>
</protein>
<dbReference type="AlphaFoldDB" id="A0A5C5VWA8"/>
<reference evidence="1 2" key="1">
    <citation type="submission" date="2019-02" db="EMBL/GenBank/DDBJ databases">
        <title>Deep-cultivation of Planctomycetes and their phenomic and genomic characterization uncovers novel biology.</title>
        <authorList>
            <person name="Wiegand S."/>
            <person name="Jogler M."/>
            <person name="Boedeker C."/>
            <person name="Pinto D."/>
            <person name="Vollmers J."/>
            <person name="Rivas-Marin E."/>
            <person name="Kohn T."/>
            <person name="Peeters S.H."/>
            <person name="Heuer A."/>
            <person name="Rast P."/>
            <person name="Oberbeckmann S."/>
            <person name="Bunk B."/>
            <person name="Jeske O."/>
            <person name="Meyerdierks A."/>
            <person name="Storesund J.E."/>
            <person name="Kallscheuer N."/>
            <person name="Luecker S."/>
            <person name="Lage O.M."/>
            <person name="Pohl T."/>
            <person name="Merkel B.J."/>
            <person name="Hornburger P."/>
            <person name="Mueller R.-W."/>
            <person name="Bruemmer F."/>
            <person name="Labrenz M."/>
            <person name="Spormann A.M."/>
            <person name="Op Den Camp H."/>
            <person name="Overmann J."/>
            <person name="Amann R."/>
            <person name="Jetten M.S.M."/>
            <person name="Mascher T."/>
            <person name="Medema M.H."/>
            <person name="Devos D.P."/>
            <person name="Kaster A.-K."/>
            <person name="Ovreas L."/>
            <person name="Rohde M."/>
            <person name="Galperin M.Y."/>
            <person name="Jogler C."/>
        </authorList>
    </citation>
    <scope>NUCLEOTIDE SEQUENCE [LARGE SCALE GENOMIC DNA]</scope>
    <source>
        <strain evidence="1 2">KOR42</strain>
    </source>
</reference>
<dbReference type="Proteomes" id="UP000317243">
    <property type="component" value="Unassembled WGS sequence"/>
</dbReference>
<evidence type="ECO:0000313" key="2">
    <source>
        <dbReference type="Proteomes" id="UP000317243"/>
    </source>
</evidence>
<organism evidence="1 2">
    <name type="scientific">Thalassoglobus neptunius</name>
    <dbReference type="NCBI Taxonomy" id="1938619"/>
    <lineage>
        <taxon>Bacteria</taxon>
        <taxon>Pseudomonadati</taxon>
        <taxon>Planctomycetota</taxon>
        <taxon>Planctomycetia</taxon>
        <taxon>Planctomycetales</taxon>
        <taxon>Planctomycetaceae</taxon>
        <taxon>Thalassoglobus</taxon>
    </lineage>
</organism>
<keyword evidence="1" id="KW-0489">Methyltransferase</keyword>
<keyword evidence="1" id="KW-0808">Transferase</keyword>
<keyword evidence="1" id="KW-0282">Flagellum</keyword>
<keyword evidence="1" id="KW-0966">Cell projection</keyword>
<dbReference type="OrthoDB" id="271280at2"/>
<dbReference type="Pfam" id="PF03692">
    <property type="entry name" value="CxxCxxCC"/>
    <property type="match status" value="1"/>
</dbReference>
<gene>
    <name evidence="1" type="ORF">KOR42_46180</name>
</gene>
<evidence type="ECO:0000313" key="1">
    <source>
        <dbReference type="EMBL" id="TWT42814.1"/>
    </source>
</evidence>
<accession>A0A5C5VWA8</accession>
<keyword evidence="1" id="KW-0969">Cilium</keyword>
<dbReference type="EMBL" id="SIHI01000037">
    <property type="protein sequence ID" value="TWT42814.1"/>
    <property type="molecule type" value="Genomic_DNA"/>
</dbReference>
<proteinExistence type="predicted"/>
<dbReference type="InterPro" id="IPR005358">
    <property type="entry name" value="Puta_zinc/iron-chelating_dom"/>
</dbReference>
<comment type="caution">
    <text evidence="1">The sequence shown here is derived from an EMBL/GenBank/DDBJ whole genome shotgun (WGS) entry which is preliminary data.</text>
</comment>
<dbReference type="RefSeq" id="WP_146511961.1">
    <property type="nucleotide sequence ID" value="NZ_SIHI01000037.1"/>
</dbReference>
<dbReference type="GO" id="GO:0008168">
    <property type="term" value="F:methyltransferase activity"/>
    <property type="evidence" value="ECO:0007669"/>
    <property type="project" value="UniProtKB-KW"/>
</dbReference>
<dbReference type="GO" id="GO:0032259">
    <property type="term" value="P:methylation"/>
    <property type="evidence" value="ECO:0007669"/>
    <property type="project" value="UniProtKB-KW"/>
</dbReference>